<proteinExistence type="predicted"/>
<feature type="transmembrane region" description="Helical" evidence="1">
    <location>
        <begin position="35"/>
        <end position="58"/>
    </location>
</feature>
<protein>
    <submittedName>
        <fullName evidence="2">Uncharacterized protein</fullName>
    </submittedName>
</protein>
<feature type="transmembrane region" description="Helical" evidence="1">
    <location>
        <begin position="10"/>
        <end position="29"/>
    </location>
</feature>
<dbReference type="EMBL" id="JBHSEI010000010">
    <property type="protein sequence ID" value="MFC4639627.1"/>
    <property type="molecule type" value="Genomic_DNA"/>
</dbReference>
<evidence type="ECO:0000313" key="2">
    <source>
        <dbReference type="EMBL" id="MFC4639627.1"/>
    </source>
</evidence>
<gene>
    <name evidence="2" type="ORF">ACFO0D_14920</name>
</gene>
<dbReference type="RefSeq" id="WP_380062611.1">
    <property type="nucleotide sequence ID" value="NZ_JBHSEI010000010.1"/>
</dbReference>
<reference evidence="3" key="1">
    <citation type="journal article" date="2019" name="Int. J. Syst. Evol. Microbiol.">
        <title>The Global Catalogue of Microorganisms (GCM) 10K type strain sequencing project: providing services to taxonomists for standard genome sequencing and annotation.</title>
        <authorList>
            <consortium name="The Broad Institute Genomics Platform"/>
            <consortium name="The Broad Institute Genome Sequencing Center for Infectious Disease"/>
            <person name="Wu L."/>
            <person name="Ma J."/>
        </authorList>
    </citation>
    <scope>NUCLEOTIDE SEQUENCE [LARGE SCALE GENOMIC DNA]</scope>
    <source>
        <strain evidence="3">CCUG 55995</strain>
    </source>
</reference>
<keyword evidence="1" id="KW-0472">Membrane</keyword>
<organism evidence="2 3">
    <name type="scientific">Deinococcus hohokamensis</name>
    <dbReference type="NCBI Taxonomy" id="309883"/>
    <lineage>
        <taxon>Bacteria</taxon>
        <taxon>Thermotogati</taxon>
        <taxon>Deinococcota</taxon>
        <taxon>Deinococci</taxon>
        <taxon>Deinococcales</taxon>
        <taxon>Deinococcaceae</taxon>
        <taxon>Deinococcus</taxon>
    </lineage>
</organism>
<name>A0ABV9IC34_9DEIO</name>
<dbReference type="Proteomes" id="UP001595952">
    <property type="component" value="Unassembled WGS sequence"/>
</dbReference>
<keyword evidence="3" id="KW-1185">Reference proteome</keyword>
<comment type="caution">
    <text evidence="2">The sequence shown here is derived from an EMBL/GenBank/DDBJ whole genome shotgun (WGS) entry which is preliminary data.</text>
</comment>
<feature type="transmembrane region" description="Helical" evidence="1">
    <location>
        <begin position="70"/>
        <end position="95"/>
    </location>
</feature>
<evidence type="ECO:0000313" key="3">
    <source>
        <dbReference type="Proteomes" id="UP001595952"/>
    </source>
</evidence>
<evidence type="ECO:0000256" key="1">
    <source>
        <dbReference type="SAM" id="Phobius"/>
    </source>
</evidence>
<accession>A0ABV9IC34</accession>
<keyword evidence="1" id="KW-0812">Transmembrane</keyword>
<sequence length="117" mass="12673">MAVLAQVERLLIFSVLAGVAVALGGMVLYQGTEVAAVMTLTFVLRSLVGVASLVLYLFMLRLVHLPGAWAYAALAALLTLFAPLLTWLLIGYHILQVNRLVLAPRGYRIGLLGPKVW</sequence>
<keyword evidence="1" id="KW-1133">Transmembrane helix</keyword>